<proteinExistence type="predicted"/>
<gene>
    <name evidence="1" type="ORF">NEIELOOT_00335</name>
</gene>
<reference evidence="1 2" key="1">
    <citation type="submission" date="2010-02" db="EMBL/GenBank/DDBJ databases">
        <authorList>
            <person name="Weinstock G."/>
            <person name="Sodergren E."/>
            <person name="Clifton S."/>
            <person name="Fulton L."/>
            <person name="Fulton B."/>
            <person name="Courtney L."/>
            <person name="Fronick C."/>
            <person name="Harrison M."/>
            <person name="Strong C."/>
            <person name="Farmer C."/>
            <person name="Delahaunty K."/>
            <person name="Markovic C."/>
            <person name="Hall O."/>
            <person name="Minx P."/>
            <person name="Tomlinson C."/>
            <person name="Mitreva M."/>
            <person name="Nelson J."/>
            <person name="Hou S."/>
            <person name="Wollam A."/>
            <person name="Pepin K.H."/>
            <person name="Johnson M."/>
            <person name="Bhonagiri V."/>
            <person name="Zhang X."/>
            <person name="Suruliraj S."/>
            <person name="Warren W."/>
            <person name="Chinwalla A."/>
            <person name="Mardis E.R."/>
            <person name="Wilson R.K."/>
        </authorList>
    </citation>
    <scope>NUCLEOTIDE SEQUENCE [LARGE SCALE GENOMIC DNA]</scope>
    <source>
        <strain evidence="1 2">ATCC 29315</strain>
    </source>
</reference>
<dbReference type="EMBL" id="ADBF01000006">
    <property type="protein sequence ID" value="EFE50978.1"/>
    <property type="molecule type" value="Genomic_DNA"/>
</dbReference>
<accession>D4DMR0</accession>
<sequence length="55" mass="6028">MGINLIVKKVLNPSYASNPGSIENNIALTNCFTSSSWRASTSKTGTLKLCWAKYF</sequence>
<name>D4DMR0_NEIEG</name>
<evidence type="ECO:0000313" key="2">
    <source>
        <dbReference type="Proteomes" id="UP000005536"/>
    </source>
</evidence>
<comment type="caution">
    <text evidence="1">The sequence shown here is derived from an EMBL/GenBank/DDBJ whole genome shotgun (WGS) entry which is preliminary data.</text>
</comment>
<organism evidence="1 2">
    <name type="scientific">Neisseria elongata subsp. glycolytica ATCC 29315</name>
    <dbReference type="NCBI Taxonomy" id="546263"/>
    <lineage>
        <taxon>Bacteria</taxon>
        <taxon>Pseudomonadati</taxon>
        <taxon>Pseudomonadota</taxon>
        <taxon>Betaproteobacteria</taxon>
        <taxon>Neisseriales</taxon>
        <taxon>Neisseriaceae</taxon>
        <taxon>Neisseria</taxon>
    </lineage>
</organism>
<evidence type="ECO:0000313" key="1">
    <source>
        <dbReference type="EMBL" id="EFE50978.1"/>
    </source>
</evidence>
<dbReference type="Proteomes" id="UP000005536">
    <property type="component" value="Unassembled WGS sequence"/>
</dbReference>
<dbReference type="AlphaFoldDB" id="D4DMR0"/>
<protein>
    <submittedName>
        <fullName evidence="1">Uncharacterized protein</fullName>
    </submittedName>
</protein>